<comment type="pathway">
    <text evidence="10">Cell wall biogenesis; peptidoglycan biosynthesis.</text>
</comment>
<evidence type="ECO:0000313" key="13">
    <source>
        <dbReference type="EMBL" id="OGN05812.1"/>
    </source>
</evidence>
<dbReference type="Pfam" id="PF04101">
    <property type="entry name" value="Glyco_tran_28_C"/>
    <property type="match status" value="1"/>
</dbReference>
<dbReference type="SUPFAM" id="SSF53756">
    <property type="entry name" value="UDP-Glycosyltransferase/glycogen phosphorylase"/>
    <property type="match status" value="1"/>
</dbReference>
<proteinExistence type="inferred from homology"/>
<evidence type="ECO:0000256" key="10">
    <source>
        <dbReference type="HAMAP-Rule" id="MF_00033"/>
    </source>
</evidence>
<dbReference type="InterPro" id="IPR004276">
    <property type="entry name" value="GlycoTrans_28_N"/>
</dbReference>
<comment type="function">
    <text evidence="10">Cell wall formation. Catalyzes the transfer of a GlcNAc subunit on undecaprenyl-pyrophosphoryl-MurNAc-pentapeptide (lipid intermediate I) to form undecaprenyl-pyrophosphoryl-MurNAc-(pentapeptide)GlcNAc (lipid intermediate II).</text>
</comment>
<feature type="domain" description="Glycosyl transferase family 28 C-terminal" evidence="12">
    <location>
        <begin position="200"/>
        <end position="335"/>
    </location>
</feature>
<keyword evidence="9 10" id="KW-0961">Cell wall biogenesis/degradation</keyword>
<gene>
    <name evidence="10" type="primary">murG</name>
    <name evidence="13" type="ORF">A2831_02355</name>
</gene>
<keyword evidence="6 10" id="KW-0573">Peptidoglycan synthesis</keyword>
<dbReference type="GO" id="GO:0005886">
    <property type="term" value="C:plasma membrane"/>
    <property type="evidence" value="ECO:0007669"/>
    <property type="project" value="UniProtKB-SubCell"/>
</dbReference>
<evidence type="ECO:0000256" key="5">
    <source>
        <dbReference type="ARBA" id="ARBA00022960"/>
    </source>
</evidence>
<name>A0A1F8EY62_9BACT</name>
<dbReference type="EMBL" id="MGJI01000002">
    <property type="protein sequence ID" value="OGN05812.1"/>
    <property type="molecule type" value="Genomic_DNA"/>
</dbReference>
<dbReference type="PANTHER" id="PTHR21015">
    <property type="entry name" value="UDP-N-ACETYLGLUCOSAMINE--N-ACETYLMURAMYL-(PENTAPEPTIDE) PYROPHOSPHORYL-UNDECAPRENOL N-ACETYLGLUCOSAMINE TRANSFERASE 1"/>
    <property type="match status" value="1"/>
</dbReference>
<evidence type="ECO:0000256" key="3">
    <source>
        <dbReference type="ARBA" id="ARBA00022676"/>
    </source>
</evidence>
<keyword evidence="3 10" id="KW-0328">Glycosyltransferase</keyword>
<evidence type="ECO:0000259" key="12">
    <source>
        <dbReference type="Pfam" id="PF04101"/>
    </source>
</evidence>
<evidence type="ECO:0000259" key="11">
    <source>
        <dbReference type="Pfam" id="PF03033"/>
    </source>
</evidence>
<keyword evidence="8 10" id="KW-0131">Cell cycle</keyword>
<keyword evidence="5 10" id="KW-0133">Cell shape</keyword>
<evidence type="ECO:0000256" key="6">
    <source>
        <dbReference type="ARBA" id="ARBA00022984"/>
    </source>
</evidence>
<dbReference type="GO" id="GO:0071555">
    <property type="term" value="P:cell wall organization"/>
    <property type="evidence" value="ECO:0007669"/>
    <property type="project" value="UniProtKB-KW"/>
</dbReference>
<evidence type="ECO:0000313" key="14">
    <source>
        <dbReference type="Proteomes" id="UP000177507"/>
    </source>
</evidence>
<comment type="caution">
    <text evidence="10">Lacks conserved residue(s) required for the propagation of feature annotation.</text>
</comment>
<dbReference type="GO" id="GO:0005975">
    <property type="term" value="P:carbohydrate metabolic process"/>
    <property type="evidence" value="ECO:0007669"/>
    <property type="project" value="InterPro"/>
</dbReference>
<comment type="subcellular location">
    <subcellularLocation>
        <location evidence="10">Cell membrane</location>
        <topology evidence="10">Peripheral membrane protein</topology>
        <orientation evidence="10">Cytoplasmic side</orientation>
    </subcellularLocation>
</comment>
<evidence type="ECO:0000256" key="9">
    <source>
        <dbReference type="ARBA" id="ARBA00023316"/>
    </source>
</evidence>
<reference evidence="13 14" key="1">
    <citation type="journal article" date="2016" name="Nat. Commun.">
        <title>Thousands of microbial genomes shed light on interconnected biogeochemical processes in an aquifer system.</title>
        <authorList>
            <person name="Anantharaman K."/>
            <person name="Brown C.T."/>
            <person name="Hug L.A."/>
            <person name="Sharon I."/>
            <person name="Castelle C.J."/>
            <person name="Probst A.J."/>
            <person name="Thomas B.C."/>
            <person name="Singh A."/>
            <person name="Wilkins M.J."/>
            <person name="Karaoz U."/>
            <person name="Brodie E.L."/>
            <person name="Williams K.H."/>
            <person name="Hubbard S.S."/>
            <person name="Banfield J.F."/>
        </authorList>
    </citation>
    <scope>NUCLEOTIDE SEQUENCE [LARGE SCALE GENOMIC DNA]</scope>
</reference>
<dbReference type="GO" id="GO:0051301">
    <property type="term" value="P:cell division"/>
    <property type="evidence" value="ECO:0007669"/>
    <property type="project" value="UniProtKB-KW"/>
</dbReference>
<protein>
    <recommendedName>
        <fullName evidence="10">UDP-N-acetylglucosamine--N-acetylmuramyl-(pentapeptide) pyrophosphoryl-undecaprenol N-acetylglucosamine transferase</fullName>
        <ecNumber evidence="10">2.4.1.227</ecNumber>
    </recommendedName>
    <alternativeName>
        <fullName evidence="10">Undecaprenyl-PP-MurNAc-pentapeptide-UDPGlcNAc GlcNAc transferase</fullName>
    </alternativeName>
</protein>
<dbReference type="GO" id="GO:0050511">
    <property type="term" value="F:undecaprenyldiphospho-muramoylpentapeptide beta-N-acetylglucosaminyltransferase activity"/>
    <property type="evidence" value="ECO:0007669"/>
    <property type="project" value="UniProtKB-UniRule"/>
</dbReference>
<dbReference type="EC" id="2.4.1.227" evidence="10"/>
<keyword evidence="4 10" id="KW-0808">Transferase</keyword>
<dbReference type="InterPro" id="IPR007235">
    <property type="entry name" value="Glyco_trans_28_C"/>
</dbReference>
<evidence type="ECO:0000256" key="8">
    <source>
        <dbReference type="ARBA" id="ARBA00023306"/>
    </source>
</evidence>
<dbReference type="GO" id="GO:0008360">
    <property type="term" value="P:regulation of cell shape"/>
    <property type="evidence" value="ECO:0007669"/>
    <property type="project" value="UniProtKB-KW"/>
</dbReference>
<dbReference type="AlphaFoldDB" id="A0A1F8EY62"/>
<feature type="binding site" evidence="10">
    <location>
        <position position="297"/>
    </location>
    <ligand>
        <name>UDP-N-acetyl-alpha-D-glucosamine</name>
        <dbReference type="ChEBI" id="CHEBI:57705"/>
    </ligand>
</feature>
<dbReference type="Proteomes" id="UP000177507">
    <property type="component" value="Unassembled WGS sequence"/>
</dbReference>
<dbReference type="GO" id="GO:0009252">
    <property type="term" value="P:peptidoglycan biosynthetic process"/>
    <property type="evidence" value="ECO:0007669"/>
    <property type="project" value="UniProtKB-UniRule"/>
</dbReference>
<evidence type="ECO:0000256" key="7">
    <source>
        <dbReference type="ARBA" id="ARBA00023136"/>
    </source>
</evidence>
<sequence>MKILLVGGGSVGSIAPLLSVKRYLEKQDHKIQFIYFGSKSGPERELVEKEKIAYYSIPAGKWRRYFSLKNIFDVFVTLTGFFIALAKLKRLRPDLMLSAGSFVSVPVASSAKLLGIKIVIHQQDLQPSLSNKIIYPFCDKLTVSLPESQKLFFQGLGLLKRRSKAISKIVLTGNPVRADLDLGDKKRAIKFFSLNTELPVLLVLGGSTGAEGLNKLIVGALEPLTKVFQIIHVTGKNKTSKTAQNSNYHAFEFLSSEFPDAIKIADIVLSRAGFSTITELAYCKKMSVIIPMPNSHQEDNGQYLFSKRAAIILRQDGVTSENLTTFLRKLIFEYNLQKIVIKNISKLMPKNSAERIGKVILNII</sequence>
<feature type="binding site" evidence="10">
    <location>
        <position position="207"/>
    </location>
    <ligand>
        <name>UDP-N-acetyl-alpha-D-glucosamine</name>
        <dbReference type="ChEBI" id="CHEBI:57705"/>
    </ligand>
</feature>
<dbReference type="HAMAP" id="MF_00033">
    <property type="entry name" value="MurG"/>
    <property type="match status" value="1"/>
</dbReference>
<dbReference type="Pfam" id="PF03033">
    <property type="entry name" value="Glyco_transf_28"/>
    <property type="match status" value="1"/>
</dbReference>
<keyword evidence="7 10" id="KW-0472">Membrane</keyword>
<dbReference type="InterPro" id="IPR006009">
    <property type="entry name" value="GlcNAc_MurG"/>
</dbReference>
<comment type="catalytic activity">
    <reaction evidence="10">
        <text>di-trans,octa-cis-undecaprenyl diphospho-N-acetyl-alpha-D-muramoyl-L-alanyl-D-glutamyl-meso-2,6-diaminopimeloyl-D-alanyl-D-alanine + UDP-N-acetyl-alpha-D-glucosamine = di-trans,octa-cis-undecaprenyl diphospho-[N-acetyl-alpha-D-glucosaminyl-(1-&gt;4)]-N-acetyl-alpha-D-muramoyl-L-alanyl-D-glutamyl-meso-2,6-diaminopimeloyl-D-alanyl-D-alanine + UDP + H(+)</text>
        <dbReference type="Rhea" id="RHEA:31227"/>
        <dbReference type="ChEBI" id="CHEBI:15378"/>
        <dbReference type="ChEBI" id="CHEBI:57705"/>
        <dbReference type="ChEBI" id="CHEBI:58223"/>
        <dbReference type="ChEBI" id="CHEBI:61387"/>
        <dbReference type="ChEBI" id="CHEBI:61388"/>
        <dbReference type="EC" id="2.4.1.227"/>
    </reaction>
</comment>
<feature type="domain" description="Glycosyltransferase family 28 N-terminal" evidence="11">
    <location>
        <begin position="3"/>
        <end position="141"/>
    </location>
</feature>
<dbReference type="PANTHER" id="PTHR21015:SF27">
    <property type="entry name" value="UDP-N-ACETYLGLUCOSAMINE--N-ACETYLMURAMYL-(PENTAPEPTIDE) PYROPHOSPHORYL-UNDECAPRENOL N-ACETYLGLUCOSAMINE TRANSFERASE"/>
    <property type="match status" value="1"/>
</dbReference>
<comment type="similarity">
    <text evidence="10">Belongs to the glycosyltransferase 28 family. MurG subfamily.</text>
</comment>
<dbReference type="UniPathway" id="UPA00219"/>
<evidence type="ECO:0000256" key="1">
    <source>
        <dbReference type="ARBA" id="ARBA00022475"/>
    </source>
</evidence>
<dbReference type="STRING" id="1802668.A2831_02355"/>
<accession>A0A1F8EY62</accession>
<keyword evidence="2 10" id="KW-0132">Cell division</keyword>
<evidence type="ECO:0000256" key="2">
    <source>
        <dbReference type="ARBA" id="ARBA00022618"/>
    </source>
</evidence>
<feature type="binding site" evidence="10">
    <location>
        <position position="177"/>
    </location>
    <ligand>
        <name>UDP-N-acetyl-alpha-D-glucosamine</name>
        <dbReference type="ChEBI" id="CHEBI:57705"/>
    </ligand>
</feature>
<dbReference type="GO" id="GO:0051991">
    <property type="term" value="F:UDP-N-acetyl-D-glucosamine:N-acetylmuramoyl-L-alanyl-D-glutamyl-meso-2,6-diaminopimelyl-D-alanyl-D-alanine-diphosphoundecaprenol 4-beta-N-acetylglucosaminlytransferase activity"/>
    <property type="evidence" value="ECO:0007669"/>
    <property type="project" value="RHEA"/>
</dbReference>
<comment type="caution">
    <text evidence="13">The sequence shown here is derived from an EMBL/GenBank/DDBJ whole genome shotgun (WGS) entry which is preliminary data.</text>
</comment>
<keyword evidence="1 10" id="KW-1003">Cell membrane</keyword>
<dbReference type="CDD" id="cd03785">
    <property type="entry name" value="GT28_MurG"/>
    <property type="match status" value="1"/>
</dbReference>
<dbReference type="Gene3D" id="3.40.50.2000">
    <property type="entry name" value="Glycogen Phosphorylase B"/>
    <property type="match status" value="2"/>
</dbReference>
<evidence type="ECO:0000256" key="4">
    <source>
        <dbReference type="ARBA" id="ARBA00022679"/>
    </source>
</evidence>
<organism evidence="13 14">
    <name type="scientific">Candidatus Yanofskybacteria bacterium RIFCSPHIGHO2_01_FULL_44_17</name>
    <dbReference type="NCBI Taxonomy" id="1802668"/>
    <lineage>
        <taxon>Bacteria</taxon>
        <taxon>Candidatus Yanofskyibacteriota</taxon>
    </lineage>
</organism>